<dbReference type="CDD" id="cd01095">
    <property type="entry name" value="Nitrilotriacetate_monoxgenase"/>
    <property type="match status" value="1"/>
</dbReference>
<accession>A0ABZ0PIY3</accession>
<evidence type="ECO:0000256" key="5">
    <source>
        <dbReference type="ARBA" id="ARBA00033748"/>
    </source>
</evidence>
<dbReference type="EC" id="1.14.-.-" evidence="7"/>
<keyword evidence="1" id="KW-0285">Flavoprotein</keyword>
<keyword evidence="4 7" id="KW-0503">Monooxygenase</keyword>
<dbReference type="PANTHER" id="PTHR30011">
    <property type="entry name" value="ALKANESULFONATE MONOOXYGENASE-RELATED"/>
    <property type="match status" value="1"/>
</dbReference>
<dbReference type="RefSeq" id="WP_318649264.1">
    <property type="nucleotide sequence ID" value="NZ_CP137852.1"/>
</dbReference>
<dbReference type="NCBIfam" id="TIGR03860">
    <property type="entry name" value="FMN_nitrolo"/>
    <property type="match status" value="1"/>
</dbReference>
<gene>
    <name evidence="7" type="ORF">R9Z33_00140</name>
</gene>
<dbReference type="InterPro" id="IPR016215">
    <property type="entry name" value="NTA_MOA"/>
</dbReference>
<reference evidence="7 8" key="1">
    <citation type="submission" date="2023-11" db="EMBL/GenBank/DDBJ databases">
        <title>Arctic aerobic anoxygenic photoheterotroph Sediminicoccus rosea KRV36 adapts its photosynthesis to long days of polar summer.</title>
        <authorList>
            <person name="Tomasch J."/>
            <person name="Kopejtka K."/>
            <person name="Bily T."/>
            <person name="Gardiner A.T."/>
            <person name="Gardian Z."/>
            <person name="Shivaramu S."/>
            <person name="Koblizek M."/>
            <person name="Engelhardt F."/>
            <person name="Kaftan D."/>
        </authorList>
    </citation>
    <scope>NUCLEOTIDE SEQUENCE [LARGE SCALE GENOMIC DNA]</scope>
    <source>
        <strain evidence="7 8">R-30</strain>
    </source>
</reference>
<name>A0ABZ0PIY3_9PROT</name>
<feature type="domain" description="Luciferase-like" evidence="6">
    <location>
        <begin position="40"/>
        <end position="401"/>
    </location>
</feature>
<dbReference type="InterPro" id="IPR011251">
    <property type="entry name" value="Luciferase-like_dom"/>
</dbReference>
<dbReference type="SUPFAM" id="SSF51679">
    <property type="entry name" value="Bacterial luciferase-like"/>
    <property type="match status" value="1"/>
</dbReference>
<evidence type="ECO:0000256" key="1">
    <source>
        <dbReference type="ARBA" id="ARBA00022630"/>
    </source>
</evidence>
<dbReference type="PANTHER" id="PTHR30011:SF16">
    <property type="entry name" value="C2H2 FINGER DOMAIN TRANSCRIPTION FACTOR (EUROFUNG)-RELATED"/>
    <property type="match status" value="1"/>
</dbReference>
<sequence length="451" mass="49674">MTTREGSRVTTREGSRVTTRKMHLVAYLKSGPNASYPSTWRHPSATLDDLFDPRRWEHCARVLEAARFDACFFADGLGIPDLYKGSYDDYLGRGGQLSLLDPMVIAPLMARATEHLGIGVTLSTSFIAPYVIARYLGSLDLISNGRAAWNVVTTGRDFEAQNCGMPGLPPKEERYDMADEVMEACDALWNGWEEDALVLDRERGVFADPSKVRYANYQGKYISTRGPLSIPRSPQVRPGIMQAGASPRGRAFAARWAEMIFATPATKADSLAYRTDIRARMEAIGRNPDECAVLPSMTVVVGETESIAREKAAHLESLVDPELVIASSSWSVVADLSKVDTPEAMAAADTNQGVQGHRDRMLQVAKAKGITFAEAVRQPRALVAGTPSMIADIMEDWFTSGACDGFILPPTIFPATFEEFGRMVVPELQRRGIFRRDYAGRTLRENLRNPG</sequence>
<dbReference type="InterPro" id="IPR036661">
    <property type="entry name" value="Luciferase-like_sf"/>
</dbReference>
<keyword evidence="8" id="KW-1185">Reference proteome</keyword>
<dbReference type="Proteomes" id="UP001305521">
    <property type="component" value="Chromosome"/>
</dbReference>
<proteinExistence type="inferred from homology"/>
<dbReference type="GO" id="GO:0004497">
    <property type="term" value="F:monooxygenase activity"/>
    <property type="evidence" value="ECO:0007669"/>
    <property type="project" value="UniProtKB-KW"/>
</dbReference>
<comment type="similarity">
    <text evidence="5">Belongs to the NtaA/SnaA/DszA monooxygenase family.</text>
</comment>
<dbReference type="InterPro" id="IPR051260">
    <property type="entry name" value="Diverse_substr_monoxygenases"/>
</dbReference>
<evidence type="ECO:0000256" key="2">
    <source>
        <dbReference type="ARBA" id="ARBA00022643"/>
    </source>
</evidence>
<keyword evidence="3 7" id="KW-0560">Oxidoreductase</keyword>
<evidence type="ECO:0000259" key="6">
    <source>
        <dbReference type="Pfam" id="PF00296"/>
    </source>
</evidence>
<dbReference type="Gene3D" id="3.20.20.30">
    <property type="entry name" value="Luciferase-like domain"/>
    <property type="match status" value="1"/>
</dbReference>
<keyword evidence="2" id="KW-0288">FMN</keyword>
<evidence type="ECO:0000313" key="7">
    <source>
        <dbReference type="EMBL" id="WPB85298.1"/>
    </source>
</evidence>
<dbReference type="PIRSF" id="PIRSF000337">
    <property type="entry name" value="NTA_MOA"/>
    <property type="match status" value="1"/>
</dbReference>
<evidence type="ECO:0000313" key="8">
    <source>
        <dbReference type="Proteomes" id="UP001305521"/>
    </source>
</evidence>
<dbReference type="EMBL" id="CP137852">
    <property type="protein sequence ID" value="WPB85298.1"/>
    <property type="molecule type" value="Genomic_DNA"/>
</dbReference>
<protein>
    <submittedName>
        <fullName evidence="7">NtaA/DmoA family FMN-dependent monooxygenase</fullName>
        <ecNumber evidence="7">1.14.-.-</ecNumber>
    </submittedName>
</protein>
<evidence type="ECO:0000256" key="4">
    <source>
        <dbReference type="ARBA" id="ARBA00023033"/>
    </source>
</evidence>
<dbReference type="Pfam" id="PF00296">
    <property type="entry name" value="Bac_luciferase"/>
    <property type="match status" value="1"/>
</dbReference>
<organism evidence="7 8">
    <name type="scientific">Sediminicoccus rosea</name>
    <dbReference type="NCBI Taxonomy" id="1225128"/>
    <lineage>
        <taxon>Bacteria</taxon>
        <taxon>Pseudomonadati</taxon>
        <taxon>Pseudomonadota</taxon>
        <taxon>Alphaproteobacteria</taxon>
        <taxon>Acetobacterales</taxon>
        <taxon>Roseomonadaceae</taxon>
        <taxon>Sediminicoccus</taxon>
    </lineage>
</organism>
<evidence type="ECO:0000256" key="3">
    <source>
        <dbReference type="ARBA" id="ARBA00023002"/>
    </source>
</evidence>